<dbReference type="NCBIfam" id="TIGR00449">
    <property type="entry name" value="tgt_general"/>
    <property type="match status" value="1"/>
</dbReference>
<dbReference type="NCBIfam" id="TIGR00432">
    <property type="entry name" value="arcsn_tRNA_tgt"/>
    <property type="match status" value="1"/>
</dbReference>
<organism evidence="8">
    <name type="scientific">Fervidicoccus fontis</name>
    <dbReference type="NCBI Taxonomy" id="683846"/>
    <lineage>
        <taxon>Archaea</taxon>
        <taxon>Thermoproteota</taxon>
        <taxon>Thermoprotei</taxon>
        <taxon>Fervidicoccales</taxon>
        <taxon>Fervidicoccaceae</taxon>
        <taxon>Fervidicoccus</taxon>
    </lineage>
</organism>
<dbReference type="PANTHER" id="PTHR46499:SF1">
    <property type="entry name" value="QUEUINE TRNA-RIBOSYLTRANSFERASE"/>
    <property type="match status" value="1"/>
</dbReference>
<dbReference type="Proteomes" id="UP000885664">
    <property type="component" value="Unassembled WGS sequence"/>
</dbReference>
<evidence type="ECO:0000256" key="1">
    <source>
        <dbReference type="ARBA" id="ARBA00022676"/>
    </source>
</evidence>
<protein>
    <recommendedName>
        <fullName evidence="6">tRNA-guanine(15) transglycosylase</fullName>
        <ecNumber evidence="6">2.4.2.48</ecNumber>
    </recommendedName>
    <alternativeName>
        <fullName evidence="6">7-cyano-7-deazaguanine tRNA-ribosyltransferase</fullName>
    </alternativeName>
    <alternativeName>
        <fullName evidence="6">Archaeal tRNA-guanine transglycosylase</fullName>
    </alternativeName>
</protein>
<dbReference type="EC" id="2.4.2.48" evidence="6"/>
<dbReference type="EMBL" id="DSFE01000082">
    <property type="protein sequence ID" value="HEU97957.1"/>
    <property type="molecule type" value="Genomic_DNA"/>
</dbReference>
<feature type="binding site" evidence="6">
    <location>
        <position position="273"/>
    </location>
    <ligand>
        <name>Zn(2+)</name>
        <dbReference type="ChEBI" id="CHEBI:29105"/>
    </ligand>
</feature>
<dbReference type="UniPathway" id="UPA00393"/>
<dbReference type="InterPro" id="IPR002616">
    <property type="entry name" value="tRNA_ribo_trans-like"/>
</dbReference>
<evidence type="ECO:0000256" key="5">
    <source>
        <dbReference type="ARBA" id="ARBA00022833"/>
    </source>
</evidence>
<evidence type="ECO:0000256" key="3">
    <source>
        <dbReference type="ARBA" id="ARBA00022694"/>
    </source>
</evidence>
<comment type="pathway">
    <text evidence="6">tRNA modification; archaeosine-tRNA biosynthesis.</text>
</comment>
<keyword evidence="3 6" id="KW-0819">tRNA processing</keyword>
<evidence type="ECO:0000313" key="8">
    <source>
        <dbReference type="EMBL" id="HEU97957.1"/>
    </source>
</evidence>
<evidence type="ECO:0000259" key="7">
    <source>
        <dbReference type="Pfam" id="PF01702"/>
    </source>
</evidence>
<dbReference type="Gene3D" id="3.20.20.105">
    <property type="entry name" value="Queuine tRNA-ribosyltransferase-like"/>
    <property type="match status" value="1"/>
</dbReference>
<feature type="binding site" evidence="6">
    <location>
        <position position="116"/>
    </location>
    <ligand>
        <name>substrate</name>
    </ligand>
</feature>
<accession>A0A7C2YHT0</accession>
<feature type="binding site" evidence="6">
    <location>
        <position position="270"/>
    </location>
    <ligand>
        <name>Zn(2+)</name>
        <dbReference type="ChEBI" id="CHEBI:29105"/>
    </ligand>
</feature>
<evidence type="ECO:0000256" key="6">
    <source>
        <dbReference type="HAMAP-Rule" id="MF_01634"/>
    </source>
</evidence>
<dbReference type="GO" id="GO:0016763">
    <property type="term" value="F:pentosyltransferase activity"/>
    <property type="evidence" value="ECO:0007669"/>
    <property type="project" value="UniProtKB-UniRule"/>
</dbReference>
<evidence type="ECO:0000256" key="2">
    <source>
        <dbReference type="ARBA" id="ARBA00022679"/>
    </source>
</evidence>
<dbReference type="GO" id="GO:0005737">
    <property type="term" value="C:cytoplasm"/>
    <property type="evidence" value="ECO:0007669"/>
    <property type="project" value="TreeGrafter"/>
</dbReference>
<comment type="similarity">
    <text evidence="6">Belongs to the archaeosine tRNA-ribosyltransferase family.</text>
</comment>
<keyword evidence="4 6" id="KW-0479">Metal-binding</keyword>
<feature type="binding site" evidence="6">
    <location>
        <position position="268"/>
    </location>
    <ligand>
        <name>Zn(2+)</name>
        <dbReference type="ChEBI" id="CHEBI:29105"/>
    </ligand>
</feature>
<comment type="catalytic activity">
    <reaction evidence="6">
        <text>guanosine(15) in tRNA + 7-cyano-7-carbaguanine = 7-cyano-7-carbaguanosine(15) in tRNA + guanine</text>
        <dbReference type="Rhea" id="RHEA:43164"/>
        <dbReference type="Rhea" id="RHEA-COMP:10371"/>
        <dbReference type="Rhea" id="RHEA-COMP:10372"/>
        <dbReference type="ChEBI" id="CHEBI:16235"/>
        <dbReference type="ChEBI" id="CHEBI:45075"/>
        <dbReference type="ChEBI" id="CHEBI:74269"/>
        <dbReference type="ChEBI" id="CHEBI:82850"/>
        <dbReference type="EC" id="2.4.2.48"/>
    </reaction>
</comment>
<gene>
    <name evidence="6 8" type="primary">tgtA</name>
    <name evidence="8" type="ORF">ENO36_03780</name>
</gene>
<dbReference type="AlphaFoldDB" id="A0A7C2YHT0"/>
<reference evidence="8" key="1">
    <citation type="journal article" date="2020" name="mSystems">
        <title>Genome- and Community-Level Interaction Insights into Carbon Utilization and Element Cycling Functions of Hydrothermarchaeota in Hydrothermal Sediment.</title>
        <authorList>
            <person name="Zhou Z."/>
            <person name="Liu Y."/>
            <person name="Xu W."/>
            <person name="Pan J."/>
            <person name="Luo Z.H."/>
            <person name="Li M."/>
        </authorList>
    </citation>
    <scope>NUCLEOTIDE SEQUENCE [LARGE SCALE GENOMIC DNA]</scope>
    <source>
        <strain evidence="8">SpSt-1259</strain>
    </source>
</reference>
<dbReference type="SUPFAM" id="SSF88802">
    <property type="entry name" value="Pre-PUA domain"/>
    <property type="match status" value="1"/>
</dbReference>
<dbReference type="GO" id="GO:0002099">
    <property type="term" value="P:tRNA wobble guanine modification"/>
    <property type="evidence" value="ECO:0007669"/>
    <property type="project" value="TreeGrafter"/>
</dbReference>
<sequence length="517" mass="59257">MRVLERDLAGRIGELKTRGGSIETPYLFPVVDPVRQELPVEEIKNLGFPAVITNAYLAWKRGWRGRIHDLLGSKNLIVMTDSGAYQLLEYGEVEVTNREIIEIEKMFDPEIAVILDVPTGDSLSRERASWTVEETLRRGREALDLIDREKRLWVLPVQGGIFKDLVERSASEASQLDFDIYALGSPTRFMERYQYEIVSDMIRAARTRLPWDRALHLFGAGHPMIIPFATAFGVDLFDSASYILFAREGRYMTERGTLRLERMGYFPCSCPVCSKYTPKELMEMEERERVVLLAKHNLLVVRKIINETKEAIREGRLWELLVSMSRGHPSLLSLLRKIEKDHAEWLELFSPSSKGSARSSLIFEDDGAFNPRVQRMKKFLELEYIPPPIFRKAVVLPIYFRVPDARSRGEAHVLYYAPAFGLIPAELSGIFPVGQSVYQKVLSEEEQIRIASSLIKYMEKFGKIYEELEISVCREHNLLMRELKEKMGEVLRGKAEVREISCTFIQPSEEDPGGGSI</sequence>
<dbReference type="InterPro" id="IPR050076">
    <property type="entry name" value="ArchSynthase1/Queuine_TRR"/>
</dbReference>
<keyword evidence="5 6" id="KW-0862">Zinc</keyword>
<feature type="domain" description="tRNA-guanine(15) transglycosylase-like" evidence="7">
    <location>
        <begin position="10"/>
        <end position="329"/>
    </location>
</feature>
<keyword evidence="1 6" id="KW-0328">Glycosyltransferase</keyword>
<evidence type="ECO:0000256" key="4">
    <source>
        <dbReference type="ARBA" id="ARBA00022723"/>
    </source>
</evidence>
<dbReference type="GO" id="GO:0008270">
    <property type="term" value="F:zinc ion binding"/>
    <property type="evidence" value="ECO:0007669"/>
    <property type="project" value="UniProtKB-UniRule"/>
</dbReference>
<dbReference type="SUPFAM" id="SSF51713">
    <property type="entry name" value="tRNA-guanine transglycosylase"/>
    <property type="match status" value="1"/>
</dbReference>
<dbReference type="InterPro" id="IPR004804">
    <property type="entry name" value="TgtA"/>
</dbReference>
<keyword evidence="2 6" id="KW-0808">Transferase</keyword>
<feature type="active site" description="Nucleophile" evidence="6">
    <location>
        <position position="81"/>
    </location>
</feature>
<dbReference type="Pfam" id="PF01702">
    <property type="entry name" value="TGT"/>
    <property type="match status" value="1"/>
</dbReference>
<name>A0A7C2YHT0_9CREN</name>
<dbReference type="HAMAP" id="MF_01634">
    <property type="entry name" value="TgtA_arch"/>
    <property type="match status" value="1"/>
</dbReference>
<dbReference type="InterPro" id="IPR036511">
    <property type="entry name" value="TGT-like_sf"/>
</dbReference>
<comment type="cofactor">
    <cofactor evidence="6">
        <name>Zn(2+)</name>
        <dbReference type="ChEBI" id="CHEBI:29105"/>
    </cofactor>
    <text evidence="6">Binds 1 zinc ion per subunit.</text>
</comment>
<comment type="function">
    <text evidence="6">Exchanges the guanine residue with 7-cyano-7-deazaguanine (preQ0) at position 15 in the dihydrouridine loop (D-loop) of archaeal tRNAs.</text>
</comment>
<comment type="caution">
    <text evidence="8">The sequence shown here is derived from an EMBL/GenBank/DDBJ whole genome shotgun (WGS) entry which is preliminary data.</text>
</comment>
<proteinExistence type="inferred from homology"/>
<comment type="caution">
    <text evidence="6">Lacks conserved residue(s) required for the propagation of feature annotation.</text>
</comment>
<dbReference type="PANTHER" id="PTHR46499">
    <property type="entry name" value="QUEUINE TRNA-RIBOSYLTRANSFERASE"/>
    <property type="match status" value="1"/>
</dbReference>